<dbReference type="AlphaFoldDB" id="A0A4R5K6U7"/>
<keyword evidence="2" id="KW-1185">Reference proteome</keyword>
<name>A0A4R5K6U7_9MICC</name>
<proteinExistence type="predicted"/>
<organism evidence="1 2">
    <name type="scientific">Arthrobacter terricola</name>
    <dbReference type="NCBI Taxonomy" id="2547396"/>
    <lineage>
        <taxon>Bacteria</taxon>
        <taxon>Bacillati</taxon>
        <taxon>Actinomycetota</taxon>
        <taxon>Actinomycetes</taxon>
        <taxon>Micrococcales</taxon>
        <taxon>Micrococcaceae</taxon>
        <taxon>Arthrobacter</taxon>
    </lineage>
</organism>
<evidence type="ECO:0000313" key="2">
    <source>
        <dbReference type="Proteomes" id="UP000295511"/>
    </source>
</evidence>
<accession>A0A4R5K6U7</accession>
<dbReference type="Proteomes" id="UP000295511">
    <property type="component" value="Unassembled WGS sequence"/>
</dbReference>
<comment type="caution">
    <text evidence="1">The sequence shown here is derived from an EMBL/GenBank/DDBJ whole genome shotgun (WGS) entry which is preliminary data.</text>
</comment>
<reference evidence="1 2" key="1">
    <citation type="submission" date="2019-03" db="EMBL/GenBank/DDBJ databases">
        <title>Whole genome sequence of Arthrobacter sp JH1-1.</title>
        <authorList>
            <person name="Trinh H.N."/>
        </authorList>
    </citation>
    <scope>NUCLEOTIDE SEQUENCE [LARGE SCALE GENOMIC DNA]</scope>
    <source>
        <strain evidence="1 2">JH1-1</strain>
    </source>
</reference>
<evidence type="ECO:0000313" key="1">
    <source>
        <dbReference type="EMBL" id="TDF89396.1"/>
    </source>
</evidence>
<gene>
    <name evidence="1" type="ORF">E1809_23040</name>
</gene>
<dbReference type="OrthoDB" id="9790784at2"/>
<sequence>MTIVRSRRKPAFFQPVSVGFLTLRILIAAIVAAALGVYGLSAPAFAAPASTGSGPLASSSVRAPALAPMQSTPSVQAGVFVPVQGRAVDTRSGLGGITGPVAAGTWYPFQILGQAGVPATGVATVLVNLTIVGGTAPNAAQLVPNSGRHHETTVLFSGAGDTISNSAAIAVGSDGKLALYSSTSQQFIVDVQGYYTSGSTPAPGGFVSVPTSRVIDTRDGTGFPAGAWTGTAVKSVTLKSKGGVPDTAGAVFANITVISTDASNPVFATLPGDGFAQGGNPGTSINFRGNQTTAIGAVLQMNAAGVVDIKHYMSVTPGVNVLIDIQGYFDGQVSTSSFTTVESRIYDSRVAPNTAIPANTTVEVQIGGVGGLPAASPNVAGVMMNITPLSTGFG</sequence>
<dbReference type="EMBL" id="SMRU01000040">
    <property type="protein sequence ID" value="TDF89396.1"/>
    <property type="molecule type" value="Genomic_DNA"/>
</dbReference>
<dbReference type="RefSeq" id="WP_133206586.1">
    <property type="nucleotide sequence ID" value="NZ_SMRU01000040.1"/>
</dbReference>
<protein>
    <submittedName>
        <fullName evidence="1">Uncharacterized protein</fullName>
    </submittedName>
</protein>